<gene>
    <name evidence="2" type="ORF">AVEN_129053_1</name>
</gene>
<reference evidence="2 3" key="1">
    <citation type="journal article" date="2019" name="Sci. Rep.">
        <title>Orb-weaving spider Araneus ventricosus genome elucidates the spidroin gene catalogue.</title>
        <authorList>
            <person name="Kono N."/>
            <person name="Nakamura H."/>
            <person name="Ohtoshi R."/>
            <person name="Moran D.A.P."/>
            <person name="Shinohara A."/>
            <person name="Yoshida Y."/>
            <person name="Fujiwara M."/>
            <person name="Mori M."/>
            <person name="Tomita M."/>
            <person name="Arakawa K."/>
        </authorList>
    </citation>
    <scope>NUCLEOTIDE SEQUENCE [LARGE SCALE GENOMIC DNA]</scope>
</reference>
<feature type="compositionally biased region" description="Basic and acidic residues" evidence="1">
    <location>
        <begin position="21"/>
        <end position="40"/>
    </location>
</feature>
<organism evidence="2 3">
    <name type="scientific">Araneus ventricosus</name>
    <name type="common">Orbweaver spider</name>
    <name type="synonym">Epeira ventricosa</name>
    <dbReference type="NCBI Taxonomy" id="182803"/>
    <lineage>
        <taxon>Eukaryota</taxon>
        <taxon>Metazoa</taxon>
        <taxon>Ecdysozoa</taxon>
        <taxon>Arthropoda</taxon>
        <taxon>Chelicerata</taxon>
        <taxon>Arachnida</taxon>
        <taxon>Araneae</taxon>
        <taxon>Araneomorphae</taxon>
        <taxon>Entelegynae</taxon>
        <taxon>Araneoidea</taxon>
        <taxon>Araneidae</taxon>
        <taxon>Araneus</taxon>
    </lineage>
</organism>
<evidence type="ECO:0000313" key="3">
    <source>
        <dbReference type="Proteomes" id="UP000499080"/>
    </source>
</evidence>
<dbReference type="AlphaFoldDB" id="A0A4Y2J8K6"/>
<evidence type="ECO:0000256" key="1">
    <source>
        <dbReference type="SAM" id="MobiDB-lite"/>
    </source>
</evidence>
<name>A0A4Y2J8K6_ARAVE</name>
<keyword evidence="3" id="KW-1185">Reference proteome</keyword>
<protein>
    <submittedName>
        <fullName evidence="2">Uncharacterized protein</fullName>
    </submittedName>
</protein>
<sequence length="40" mass="4590">MERSRRGGRIQDNIGGQNKRLVKEGVPHHLGKDDHQLDIE</sequence>
<evidence type="ECO:0000313" key="2">
    <source>
        <dbReference type="EMBL" id="GBM86593.1"/>
    </source>
</evidence>
<dbReference type="Proteomes" id="UP000499080">
    <property type="component" value="Unassembled WGS sequence"/>
</dbReference>
<comment type="caution">
    <text evidence="2">The sequence shown here is derived from an EMBL/GenBank/DDBJ whole genome shotgun (WGS) entry which is preliminary data.</text>
</comment>
<feature type="region of interest" description="Disordered" evidence="1">
    <location>
        <begin position="1"/>
        <end position="40"/>
    </location>
</feature>
<accession>A0A4Y2J8K6</accession>
<feature type="non-terminal residue" evidence="2">
    <location>
        <position position="40"/>
    </location>
</feature>
<dbReference type="EMBL" id="BGPR01266487">
    <property type="protein sequence ID" value="GBM86593.1"/>
    <property type="molecule type" value="Genomic_DNA"/>
</dbReference>
<proteinExistence type="predicted"/>